<keyword evidence="1" id="KW-0472">Membrane</keyword>
<keyword evidence="1" id="KW-1133">Transmembrane helix</keyword>
<reference evidence="2" key="1">
    <citation type="journal article" date="2020" name="New Phytol.">
        <title>Comparative genomics reveals dynamic genome evolution in host specialist ectomycorrhizal fungi.</title>
        <authorList>
            <person name="Lofgren L.A."/>
            <person name="Nguyen N.H."/>
            <person name="Vilgalys R."/>
            <person name="Ruytinx J."/>
            <person name="Liao H.L."/>
            <person name="Branco S."/>
            <person name="Kuo A."/>
            <person name="LaButti K."/>
            <person name="Lipzen A."/>
            <person name="Andreopoulos W."/>
            <person name="Pangilinan J."/>
            <person name="Riley R."/>
            <person name="Hundley H."/>
            <person name="Na H."/>
            <person name="Barry K."/>
            <person name="Grigoriev I.V."/>
            <person name="Stajich J.E."/>
            <person name="Kennedy P.G."/>
        </authorList>
    </citation>
    <scope>NUCLEOTIDE SEQUENCE</scope>
    <source>
        <strain evidence="2">FC203</strain>
    </source>
</reference>
<keyword evidence="1" id="KW-0812">Transmembrane</keyword>
<dbReference type="Proteomes" id="UP001195769">
    <property type="component" value="Unassembled WGS sequence"/>
</dbReference>
<name>A0AAD4HK96_9AGAM</name>
<dbReference type="GeneID" id="64661461"/>
<evidence type="ECO:0000313" key="3">
    <source>
        <dbReference type="Proteomes" id="UP001195769"/>
    </source>
</evidence>
<evidence type="ECO:0000313" key="2">
    <source>
        <dbReference type="EMBL" id="KAG1899622.1"/>
    </source>
</evidence>
<evidence type="ECO:0000256" key="1">
    <source>
        <dbReference type="SAM" id="Phobius"/>
    </source>
</evidence>
<feature type="transmembrane region" description="Helical" evidence="1">
    <location>
        <begin position="21"/>
        <end position="50"/>
    </location>
</feature>
<organism evidence="2 3">
    <name type="scientific">Suillus fuscotomentosus</name>
    <dbReference type="NCBI Taxonomy" id="1912939"/>
    <lineage>
        <taxon>Eukaryota</taxon>
        <taxon>Fungi</taxon>
        <taxon>Dikarya</taxon>
        <taxon>Basidiomycota</taxon>
        <taxon>Agaricomycotina</taxon>
        <taxon>Agaricomycetes</taxon>
        <taxon>Agaricomycetidae</taxon>
        <taxon>Boletales</taxon>
        <taxon>Suillineae</taxon>
        <taxon>Suillaceae</taxon>
        <taxon>Suillus</taxon>
    </lineage>
</organism>
<gene>
    <name evidence="2" type="ORF">F5891DRAFT_1189432</name>
</gene>
<accession>A0AAD4HK96</accession>
<comment type="caution">
    <text evidence="2">The sequence shown here is derived from an EMBL/GenBank/DDBJ whole genome shotgun (WGS) entry which is preliminary data.</text>
</comment>
<proteinExistence type="predicted"/>
<feature type="transmembrane region" description="Helical" evidence="1">
    <location>
        <begin position="122"/>
        <end position="142"/>
    </location>
</feature>
<protein>
    <submittedName>
        <fullName evidence="2">Uncharacterized protein</fullName>
    </submittedName>
</protein>
<feature type="transmembrane region" description="Helical" evidence="1">
    <location>
        <begin position="154"/>
        <end position="171"/>
    </location>
</feature>
<dbReference type="RefSeq" id="XP_041225198.1">
    <property type="nucleotide sequence ID" value="XM_041367163.1"/>
</dbReference>
<keyword evidence="3" id="KW-1185">Reference proteome</keyword>
<dbReference type="EMBL" id="JABBWK010000031">
    <property type="protein sequence ID" value="KAG1899622.1"/>
    <property type="molecule type" value="Genomic_DNA"/>
</dbReference>
<feature type="transmembrane region" description="Helical" evidence="1">
    <location>
        <begin position="83"/>
        <end position="102"/>
    </location>
</feature>
<dbReference type="AlphaFoldDB" id="A0AAD4HK96"/>
<sequence length="201" mass="22634">MPDDGERQILFMRHIARLFRITYALWNNNGIVLAAMLSALFVVAVAFIIVDVVTVEVSHVAINTMQGIRGCYQTPSSVQAGTIFVLLFGFQLGIAFLTIIRAVQRWRAVNCPLYDVLVKHNIFYYTCGLLLSAISILTQMLLPKTAYPIVCKVFEFYFLAILATRMHLFLWQTDRQTRGSDTLVHIPMSDVLPADSTVTTV</sequence>